<sequence>MDDHRELLKDSVRAFMAGQGGRARARALRDAASQGSPGEHDRAHWRQLGELGCLGALAPQAQGGLELDVGDVAGMVQEMGRALAPEPFVQAAVGAVGLLSLVAHSPLADTLLPRIIQGRLIPQLAWTGPGQAEPAPGSARLVPADGHALLQGLRHEVLPGQGDGWLVLAQSGGAPVLCWVPAGTAGVTAVVHERVDGTTHAEVRFDRVRIEPRQQASGPLLNEHTITRVADNCRLCTAAELLGAAEPALQATLHYLRTRKQFGRPIGSFQALQHRAVDLYAQQRLAQAAIDSATSAARAGEAWSIACSRAKARATRAALAICREAVQMHGAMGFADECEAGLHLKRALGLAAWLGNEPAQRARVAGLLSRRGEMAGDEPAAIRTTTRMDWKALDDEEFRLRVRDVFEREYPEELRNPPRRLRWHECRRFYQRLGELGLLAIAWPQAFGGAALPPGKQLIFMQEQDRWGVARAPDMGITMVGPGLIRYGTPAQRDRYLPAILRFEHMWCQGFSEPDAGSDLASLRTRAVRDGGDYVIDGAKIWTTFAQDATHMFMLARTDPTAKKQAGISMLLIDLATPGITIRPIRDIAGNDEFCEVRFDGVRVPLDALLGQENDGWTVAKSILASERIYLGNPRQSQNALKRLDAAAASLGLRADPVFMDRLTDLRLDVWDLVSLFESFAAQVQRGEPLGPDVSILKLIGSETYQRLAQLGIEALGADGARTGAVRLGEASDDLMSLFMNSRPATIYGGSSEVQRNVLAKHVLALPDA</sequence>
<dbReference type="InterPro" id="IPR037069">
    <property type="entry name" value="AcylCoA_DH/ox_N_sf"/>
</dbReference>
<dbReference type="Gene3D" id="1.10.540.10">
    <property type="entry name" value="Acyl-CoA dehydrogenase/oxidase, N-terminal domain"/>
    <property type="match status" value="2"/>
</dbReference>
<dbReference type="FunFam" id="2.40.110.10:FF:000011">
    <property type="entry name" value="Acyl-CoA dehydrogenase FadE34"/>
    <property type="match status" value="1"/>
</dbReference>
<feature type="domain" description="Acyl-CoA dehydrogenase/oxidase C-terminal" evidence="6">
    <location>
        <begin position="230"/>
        <end position="365"/>
    </location>
</feature>
<dbReference type="PANTHER" id="PTHR43292:SF3">
    <property type="entry name" value="ACYL-COA DEHYDROGENASE FADE29"/>
    <property type="match status" value="1"/>
</dbReference>
<dbReference type="AlphaFoldDB" id="A0A937D3F9"/>
<proteinExistence type="inferred from homology"/>
<organism evidence="9 10">
    <name type="scientific">Ramlibacter aurantiacus</name>
    <dbReference type="NCBI Taxonomy" id="2801330"/>
    <lineage>
        <taxon>Bacteria</taxon>
        <taxon>Pseudomonadati</taxon>
        <taxon>Pseudomonadota</taxon>
        <taxon>Betaproteobacteria</taxon>
        <taxon>Burkholderiales</taxon>
        <taxon>Comamonadaceae</taxon>
        <taxon>Ramlibacter</taxon>
    </lineage>
</organism>
<evidence type="ECO:0000313" key="9">
    <source>
        <dbReference type="EMBL" id="MBL0419302.1"/>
    </source>
</evidence>
<protein>
    <submittedName>
        <fullName evidence="9">Acyl-CoA dehydrogenase</fullName>
    </submittedName>
</protein>
<dbReference type="Pfam" id="PF02771">
    <property type="entry name" value="Acyl-CoA_dh_N"/>
    <property type="match status" value="2"/>
</dbReference>
<evidence type="ECO:0000256" key="4">
    <source>
        <dbReference type="ARBA" id="ARBA00022827"/>
    </source>
</evidence>
<dbReference type="InterPro" id="IPR052161">
    <property type="entry name" value="Mycobact_Acyl-CoA_DH"/>
</dbReference>
<accession>A0A937D3F9</accession>
<dbReference type="SUPFAM" id="SSF56645">
    <property type="entry name" value="Acyl-CoA dehydrogenase NM domain-like"/>
    <property type="match status" value="2"/>
</dbReference>
<feature type="domain" description="Acyl-CoA dehydrogenase/oxidase N-terminal" evidence="8">
    <location>
        <begin position="395"/>
        <end position="503"/>
    </location>
</feature>
<evidence type="ECO:0000259" key="7">
    <source>
        <dbReference type="Pfam" id="PF02770"/>
    </source>
</evidence>
<keyword evidence="5" id="KW-0560">Oxidoreductase</keyword>
<dbReference type="Gene3D" id="1.20.140.10">
    <property type="entry name" value="Butyryl-CoA Dehydrogenase, subunit A, domain 3"/>
    <property type="match status" value="2"/>
</dbReference>
<dbReference type="Pfam" id="PF02770">
    <property type="entry name" value="Acyl-CoA_dh_M"/>
    <property type="match status" value="1"/>
</dbReference>
<evidence type="ECO:0000259" key="6">
    <source>
        <dbReference type="Pfam" id="PF00441"/>
    </source>
</evidence>
<feature type="domain" description="Acyl-CoA oxidase/dehydrogenase middle" evidence="7">
    <location>
        <begin position="508"/>
        <end position="602"/>
    </location>
</feature>
<dbReference type="PANTHER" id="PTHR43292">
    <property type="entry name" value="ACYL-COA DEHYDROGENASE"/>
    <property type="match status" value="1"/>
</dbReference>
<comment type="caution">
    <text evidence="9">The sequence shown here is derived from an EMBL/GenBank/DDBJ whole genome shotgun (WGS) entry which is preliminary data.</text>
</comment>
<evidence type="ECO:0000256" key="5">
    <source>
        <dbReference type="ARBA" id="ARBA00023002"/>
    </source>
</evidence>
<dbReference type="InterPro" id="IPR036250">
    <property type="entry name" value="AcylCo_DH-like_C"/>
</dbReference>
<dbReference type="GO" id="GO:0005886">
    <property type="term" value="C:plasma membrane"/>
    <property type="evidence" value="ECO:0007669"/>
    <property type="project" value="TreeGrafter"/>
</dbReference>
<dbReference type="Proteomes" id="UP000613011">
    <property type="component" value="Unassembled WGS sequence"/>
</dbReference>
<dbReference type="Pfam" id="PF00441">
    <property type="entry name" value="Acyl-CoA_dh_1"/>
    <property type="match status" value="2"/>
</dbReference>
<dbReference type="InterPro" id="IPR009075">
    <property type="entry name" value="AcylCo_DH/oxidase_C"/>
</dbReference>
<gene>
    <name evidence="9" type="ORF">JI739_02975</name>
</gene>
<dbReference type="RefSeq" id="WP_201682343.1">
    <property type="nucleotide sequence ID" value="NZ_JAEQNA010000001.1"/>
</dbReference>
<feature type="domain" description="Acyl-CoA dehydrogenase/oxidase C-terminal" evidence="6">
    <location>
        <begin position="614"/>
        <end position="764"/>
    </location>
</feature>
<keyword evidence="4" id="KW-0274">FAD</keyword>
<comment type="cofactor">
    <cofactor evidence="1">
        <name>FAD</name>
        <dbReference type="ChEBI" id="CHEBI:57692"/>
    </cofactor>
</comment>
<dbReference type="GO" id="GO:0016627">
    <property type="term" value="F:oxidoreductase activity, acting on the CH-CH group of donors"/>
    <property type="evidence" value="ECO:0007669"/>
    <property type="project" value="InterPro"/>
</dbReference>
<dbReference type="InterPro" id="IPR013786">
    <property type="entry name" value="AcylCoA_DH/ox_N"/>
</dbReference>
<dbReference type="EMBL" id="JAEQNA010000001">
    <property type="protein sequence ID" value="MBL0419302.1"/>
    <property type="molecule type" value="Genomic_DNA"/>
</dbReference>
<dbReference type="InterPro" id="IPR046373">
    <property type="entry name" value="Acyl-CoA_Oxase/DH_mid-dom_sf"/>
</dbReference>
<evidence type="ECO:0000259" key="8">
    <source>
        <dbReference type="Pfam" id="PF02771"/>
    </source>
</evidence>
<name>A0A937D3F9_9BURK</name>
<evidence type="ECO:0000313" key="10">
    <source>
        <dbReference type="Proteomes" id="UP000613011"/>
    </source>
</evidence>
<reference evidence="9" key="1">
    <citation type="submission" date="2021-01" db="EMBL/GenBank/DDBJ databases">
        <title>Ramlibacter sp. strain AW1 16S ribosomal RNA gene Genome sequencing and assembly.</title>
        <authorList>
            <person name="Kang M."/>
        </authorList>
    </citation>
    <scope>NUCLEOTIDE SEQUENCE</scope>
    <source>
        <strain evidence="9">AW1</strain>
    </source>
</reference>
<dbReference type="GO" id="GO:0050660">
    <property type="term" value="F:flavin adenine dinucleotide binding"/>
    <property type="evidence" value="ECO:0007669"/>
    <property type="project" value="InterPro"/>
</dbReference>
<dbReference type="InterPro" id="IPR009100">
    <property type="entry name" value="AcylCoA_DH/oxidase_NM_dom_sf"/>
</dbReference>
<evidence type="ECO:0000256" key="2">
    <source>
        <dbReference type="ARBA" id="ARBA00009347"/>
    </source>
</evidence>
<dbReference type="InterPro" id="IPR006091">
    <property type="entry name" value="Acyl-CoA_Oxase/DH_mid-dom"/>
</dbReference>
<evidence type="ECO:0000256" key="1">
    <source>
        <dbReference type="ARBA" id="ARBA00001974"/>
    </source>
</evidence>
<dbReference type="SUPFAM" id="SSF47203">
    <property type="entry name" value="Acyl-CoA dehydrogenase C-terminal domain-like"/>
    <property type="match status" value="2"/>
</dbReference>
<keyword evidence="10" id="KW-1185">Reference proteome</keyword>
<comment type="similarity">
    <text evidence="2">Belongs to the acyl-CoA dehydrogenase family.</text>
</comment>
<evidence type="ECO:0000256" key="3">
    <source>
        <dbReference type="ARBA" id="ARBA00022630"/>
    </source>
</evidence>
<keyword evidence="3" id="KW-0285">Flavoprotein</keyword>
<dbReference type="Gene3D" id="2.40.110.10">
    <property type="entry name" value="Butyryl-CoA Dehydrogenase, subunit A, domain 2"/>
    <property type="match status" value="1"/>
</dbReference>
<feature type="domain" description="Acyl-CoA dehydrogenase/oxidase N-terminal" evidence="8">
    <location>
        <begin position="3"/>
        <end position="118"/>
    </location>
</feature>